<name>A0A7C8I7W4_9PLEO</name>
<feature type="transmembrane region" description="Helical" evidence="1">
    <location>
        <begin position="70"/>
        <end position="87"/>
    </location>
</feature>
<keyword evidence="1" id="KW-0812">Transmembrane</keyword>
<feature type="transmembrane region" description="Helical" evidence="1">
    <location>
        <begin position="94"/>
        <end position="115"/>
    </location>
</feature>
<keyword evidence="1" id="KW-1133">Transmembrane helix</keyword>
<organism evidence="2 3">
    <name type="scientific">Massariosphaeria phaeospora</name>
    <dbReference type="NCBI Taxonomy" id="100035"/>
    <lineage>
        <taxon>Eukaryota</taxon>
        <taxon>Fungi</taxon>
        <taxon>Dikarya</taxon>
        <taxon>Ascomycota</taxon>
        <taxon>Pezizomycotina</taxon>
        <taxon>Dothideomycetes</taxon>
        <taxon>Pleosporomycetidae</taxon>
        <taxon>Pleosporales</taxon>
        <taxon>Pleosporales incertae sedis</taxon>
        <taxon>Massariosphaeria</taxon>
    </lineage>
</organism>
<dbReference type="PANTHER" id="PTHR42083:SF1">
    <property type="entry name" value="MARVEL DOMAIN-CONTAINING PROTEIN"/>
    <property type="match status" value="1"/>
</dbReference>
<protein>
    <recommendedName>
        <fullName evidence="4">MARVEL domain-containing protein</fullName>
    </recommendedName>
</protein>
<keyword evidence="1" id="KW-0472">Membrane</keyword>
<dbReference type="EMBL" id="JAADJZ010000023">
    <property type="protein sequence ID" value="KAF2867430.1"/>
    <property type="molecule type" value="Genomic_DNA"/>
</dbReference>
<evidence type="ECO:0000313" key="3">
    <source>
        <dbReference type="Proteomes" id="UP000481861"/>
    </source>
</evidence>
<comment type="caution">
    <text evidence="2">The sequence shown here is derived from an EMBL/GenBank/DDBJ whole genome shotgun (WGS) entry which is preliminary data.</text>
</comment>
<keyword evidence="3" id="KW-1185">Reference proteome</keyword>
<proteinExistence type="predicted"/>
<feature type="transmembrane region" description="Helical" evidence="1">
    <location>
        <begin position="35"/>
        <end position="54"/>
    </location>
</feature>
<evidence type="ECO:0000256" key="1">
    <source>
        <dbReference type="SAM" id="Phobius"/>
    </source>
</evidence>
<feature type="transmembrane region" description="Helical" evidence="1">
    <location>
        <begin position="135"/>
        <end position="158"/>
    </location>
</feature>
<sequence>MALKFLSRGTLKGEKGSISKTSLLTGMSLGGYIRIIVRFLQFIMGIVIIGLYAQDLTTARKANAHQDPKWLYAVSAGTAGSVVALVFMTPIKAWAFFAVDAVVFVLFLTAFGIFGKIFISADAKGDKSVQRMKNAVWMHVVNMLLWFGTAAYGAVIFIKSRKARSQTSGLGEQHV</sequence>
<dbReference type="PANTHER" id="PTHR42083">
    <property type="entry name" value="MARVEL DOMAIN-CONTAINING PROTEIN"/>
    <property type="match status" value="1"/>
</dbReference>
<accession>A0A7C8I7W4</accession>
<dbReference type="OrthoDB" id="5363290at2759"/>
<dbReference type="AlphaFoldDB" id="A0A7C8I7W4"/>
<dbReference type="Proteomes" id="UP000481861">
    <property type="component" value="Unassembled WGS sequence"/>
</dbReference>
<reference evidence="2 3" key="1">
    <citation type="submission" date="2020-01" db="EMBL/GenBank/DDBJ databases">
        <authorList>
            <consortium name="DOE Joint Genome Institute"/>
            <person name="Haridas S."/>
            <person name="Albert R."/>
            <person name="Binder M."/>
            <person name="Bloem J."/>
            <person name="Labutti K."/>
            <person name="Salamov A."/>
            <person name="Andreopoulos B."/>
            <person name="Baker S.E."/>
            <person name="Barry K."/>
            <person name="Bills G."/>
            <person name="Bluhm B.H."/>
            <person name="Cannon C."/>
            <person name="Castanera R."/>
            <person name="Culley D.E."/>
            <person name="Daum C."/>
            <person name="Ezra D."/>
            <person name="Gonzalez J.B."/>
            <person name="Henrissat B."/>
            <person name="Kuo A."/>
            <person name="Liang C."/>
            <person name="Lipzen A."/>
            <person name="Lutzoni F."/>
            <person name="Magnuson J."/>
            <person name="Mondo S."/>
            <person name="Nolan M."/>
            <person name="Ohm R."/>
            <person name="Pangilinan J."/>
            <person name="Park H.-J.H."/>
            <person name="Ramirez L."/>
            <person name="Alfaro M."/>
            <person name="Sun H."/>
            <person name="Tritt A."/>
            <person name="Yoshinaga Y."/>
            <person name="Zwiers L.-H.L."/>
            <person name="Turgeon B.G."/>
            <person name="Goodwin S.B."/>
            <person name="Spatafora J.W."/>
            <person name="Crous P.W."/>
            <person name="Grigoriev I.V."/>
        </authorList>
    </citation>
    <scope>NUCLEOTIDE SEQUENCE [LARGE SCALE GENOMIC DNA]</scope>
    <source>
        <strain evidence="2 3">CBS 611.86</strain>
    </source>
</reference>
<evidence type="ECO:0000313" key="2">
    <source>
        <dbReference type="EMBL" id="KAF2867430.1"/>
    </source>
</evidence>
<gene>
    <name evidence="2" type="ORF">BDV95DRAFT_502912</name>
</gene>
<evidence type="ECO:0008006" key="4">
    <source>
        <dbReference type="Google" id="ProtNLM"/>
    </source>
</evidence>